<sequence>MVRSRSDDGASAVEFALVMVPLLTLFFGILQYGLYFWTMQGGVDAARRAARTAAVGTTAGCTDFRRQVAGSLGAISSDATKVKVARTYTTQAGSTTVAPGDKVEVTVQLAAYDLNLPFVPFLRGGLISSTASARVDYLPAAPERSCTLAAP</sequence>
<feature type="transmembrane region" description="Helical" evidence="1">
    <location>
        <begin position="15"/>
        <end position="38"/>
    </location>
</feature>
<keyword evidence="1" id="KW-1133">Transmembrane helix</keyword>
<gene>
    <name evidence="3" type="ORF">SAMN04488570_3840</name>
</gene>
<dbReference type="EMBL" id="LT629757">
    <property type="protein sequence ID" value="SDT20590.1"/>
    <property type="molecule type" value="Genomic_DNA"/>
</dbReference>
<keyword evidence="1" id="KW-0812">Transmembrane</keyword>
<dbReference type="Pfam" id="PF07811">
    <property type="entry name" value="TadE"/>
    <property type="match status" value="1"/>
</dbReference>
<accession>A0A1H1YGK0</accession>
<keyword evidence="1" id="KW-0472">Membrane</keyword>
<dbReference type="AlphaFoldDB" id="A0A1H1YGK0"/>
<name>A0A1H1YGK0_9ACTN</name>
<evidence type="ECO:0000256" key="1">
    <source>
        <dbReference type="SAM" id="Phobius"/>
    </source>
</evidence>
<dbReference type="OrthoDB" id="5190946at2"/>
<evidence type="ECO:0000313" key="3">
    <source>
        <dbReference type="EMBL" id="SDT20590.1"/>
    </source>
</evidence>
<feature type="domain" description="TadE-like" evidence="2">
    <location>
        <begin position="9"/>
        <end position="51"/>
    </location>
</feature>
<proteinExistence type="predicted"/>
<keyword evidence="4" id="KW-1185">Reference proteome</keyword>
<dbReference type="STRING" id="642780.SAMN04488570_3840"/>
<protein>
    <submittedName>
        <fullName evidence="3">TadE-like protein</fullName>
    </submittedName>
</protein>
<organism evidence="3 4">
    <name type="scientific">Nocardioides scoriae</name>
    <dbReference type="NCBI Taxonomy" id="642780"/>
    <lineage>
        <taxon>Bacteria</taxon>
        <taxon>Bacillati</taxon>
        <taxon>Actinomycetota</taxon>
        <taxon>Actinomycetes</taxon>
        <taxon>Propionibacteriales</taxon>
        <taxon>Nocardioidaceae</taxon>
        <taxon>Nocardioides</taxon>
    </lineage>
</organism>
<dbReference type="InterPro" id="IPR012495">
    <property type="entry name" value="TadE-like_dom"/>
</dbReference>
<evidence type="ECO:0000313" key="4">
    <source>
        <dbReference type="Proteomes" id="UP000198859"/>
    </source>
</evidence>
<dbReference type="Proteomes" id="UP000198859">
    <property type="component" value="Chromosome I"/>
</dbReference>
<reference evidence="4" key="1">
    <citation type="submission" date="2016-10" db="EMBL/GenBank/DDBJ databases">
        <authorList>
            <person name="Varghese N."/>
            <person name="Submissions S."/>
        </authorList>
    </citation>
    <scope>NUCLEOTIDE SEQUENCE [LARGE SCALE GENOMIC DNA]</scope>
    <source>
        <strain evidence="4">DSM 22127</strain>
    </source>
</reference>
<evidence type="ECO:0000259" key="2">
    <source>
        <dbReference type="Pfam" id="PF07811"/>
    </source>
</evidence>
<dbReference type="RefSeq" id="WP_157682952.1">
    <property type="nucleotide sequence ID" value="NZ_LT629757.1"/>
</dbReference>